<name>A0A9P5X1V3_9AGAR</name>
<dbReference type="OrthoDB" id="2614383at2759"/>
<organism evidence="1 2">
    <name type="scientific">Macrolepiota fuliginosa MF-IS2</name>
    <dbReference type="NCBI Taxonomy" id="1400762"/>
    <lineage>
        <taxon>Eukaryota</taxon>
        <taxon>Fungi</taxon>
        <taxon>Dikarya</taxon>
        <taxon>Basidiomycota</taxon>
        <taxon>Agaricomycotina</taxon>
        <taxon>Agaricomycetes</taxon>
        <taxon>Agaricomycetidae</taxon>
        <taxon>Agaricales</taxon>
        <taxon>Agaricineae</taxon>
        <taxon>Agaricaceae</taxon>
        <taxon>Macrolepiota</taxon>
    </lineage>
</organism>
<dbReference type="InterPro" id="IPR027417">
    <property type="entry name" value="P-loop_NTPase"/>
</dbReference>
<dbReference type="SUPFAM" id="SSF52540">
    <property type="entry name" value="P-loop containing nucleoside triphosphate hydrolases"/>
    <property type="match status" value="1"/>
</dbReference>
<dbReference type="AlphaFoldDB" id="A0A9P5X1V3"/>
<accession>A0A9P5X1V3</accession>
<evidence type="ECO:0000313" key="1">
    <source>
        <dbReference type="EMBL" id="KAF9441361.1"/>
    </source>
</evidence>
<evidence type="ECO:0000313" key="2">
    <source>
        <dbReference type="Proteomes" id="UP000807342"/>
    </source>
</evidence>
<sequence length="162" mass="18868">QQLQAISCHNPFQNHDFMFVDMPGFDNTHRSDMGILEEIAYWLEKIFAPFSHFLSGVLYLHRITDNQMINTLMHNLNMFEKPCRRDSLSNVIFVMMIWGELKEGDHSGNKHEEELCNSYLKLFLSKGSQMLQFKHIISSAWSIINTLPMMQKVSKVQKGDGQ</sequence>
<gene>
    <name evidence="1" type="ORF">P691DRAFT_684122</name>
</gene>
<comment type="caution">
    <text evidence="1">The sequence shown here is derived from an EMBL/GenBank/DDBJ whole genome shotgun (WGS) entry which is preliminary data.</text>
</comment>
<dbReference type="Proteomes" id="UP000807342">
    <property type="component" value="Unassembled WGS sequence"/>
</dbReference>
<dbReference type="Gene3D" id="3.40.50.300">
    <property type="entry name" value="P-loop containing nucleotide triphosphate hydrolases"/>
    <property type="match status" value="1"/>
</dbReference>
<proteinExistence type="predicted"/>
<evidence type="ECO:0008006" key="3">
    <source>
        <dbReference type="Google" id="ProtNLM"/>
    </source>
</evidence>
<protein>
    <recommendedName>
        <fullName evidence="3">G domain-containing protein</fullName>
    </recommendedName>
</protein>
<feature type="non-terminal residue" evidence="1">
    <location>
        <position position="1"/>
    </location>
</feature>
<reference evidence="1" key="1">
    <citation type="submission" date="2020-11" db="EMBL/GenBank/DDBJ databases">
        <authorList>
            <consortium name="DOE Joint Genome Institute"/>
            <person name="Ahrendt S."/>
            <person name="Riley R."/>
            <person name="Andreopoulos W."/>
            <person name="Labutti K."/>
            <person name="Pangilinan J."/>
            <person name="Ruiz-Duenas F.J."/>
            <person name="Barrasa J.M."/>
            <person name="Sanchez-Garcia M."/>
            <person name="Camarero S."/>
            <person name="Miyauchi S."/>
            <person name="Serrano A."/>
            <person name="Linde D."/>
            <person name="Babiker R."/>
            <person name="Drula E."/>
            <person name="Ayuso-Fernandez I."/>
            <person name="Pacheco R."/>
            <person name="Padilla G."/>
            <person name="Ferreira P."/>
            <person name="Barriuso J."/>
            <person name="Kellner H."/>
            <person name="Castanera R."/>
            <person name="Alfaro M."/>
            <person name="Ramirez L."/>
            <person name="Pisabarro A.G."/>
            <person name="Kuo A."/>
            <person name="Tritt A."/>
            <person name="Lipzen A."/>
            <person name="He G."/>
            <person name="Yan M."/>
            <person name="Ng V."/>
            <person name="Cullen D."/>
            <person name="Martin F."/>
            <person name="Rosso M.-N."/>
            <person name="Henrissat B."/>
            <person name="Hibbett D."/>
            <person name="Martinez A.T."/>
            <person name="Grigoriev I.V."/>
        </authorList>
    </citation>
    <scope>NUCLEOTIDE SEQUENCE</scope>
    <source>
        <strain evidence="1">MF-IS2</strain>
    </source>
</reference>
<keyword evidence="2" id="KW-1185">Reference proteome</keyword>
<dbReference type="EMBL" id="MU151937">
    <property type="protein sequence ID" value="KAF9441361.1"/>
    <property type="molecule type" value="Genomic_DNA"/>
</dbReference>